<name>A0A0F9P9G9_9ZZZZ</name>
<dbReference type="InterPro" id="IPR011012">
    <property type="entry name" value="Longin-like_dom_sf"/>
</dbReference>
<dbReference type="EMBL" id="LAZR01003179">
    <property type="protein sequence ID" value="KKN21102.1"/>
    <property type="molecule type" value="Genomic_DNA"/>
</dbReference>
<dbReference type="AlphaFoldDB" id="A0A0F9P9G9"/>
<gene>
    <name evidence="1" type="ORF">LCGC14_0928750</name>
</gene>
<evidence type="ECO:0000313" key="1">
    <source>
        <dbReference type="EMBL" id="KKN21102.1"/>
    </source>
</evidence>
<proteinExistence type="predicted"/>
<organism evidence="1">
    <name type="scientific">marine sediment metagenome</name>
    <dbReference type="NCBI Taxonomy" id="412755"/>
    <lineage>
        <taxon>unclassified sequences</taxon>
        <taxon>metagenomes</taxon>
        <taxon>ecological metagenomes</taxon>
    </lineage>
</organism>
<reference evidence="1" key="1">
    <citation type="journal article" date="2015" name="Nature">
        <title>Complex archaea that bridge the gap between prokaryotes and eukaryotes.</title>
        <authorList>
            <person name="Spang A."/>
            <person name="Saw J.H."/>
            <person name="Jorgensen S.L."/>
            <person name="Zaremba-Niedzwiedzka K."/>
            <person name="Martijn J."/>
            <person name="Lind A.E."/>
            <person name="van Eijk R."/>
            <person name="Schleper C."/>
            <person name="Guy L."/>
            <person name="Ettema T.J."/>
        </authorList>
    </citation>
    <scope>NUCLEOTIDE SEQUENCE</scope>
</reference>
<accession>A0A0F9P9G9</accession>
<protein>
    <recommendedName>
        <fullName evidence="2">TRASH domain-containing protein</fullName>
    </recommendedName>
</protein>
<evidence type="ECO:0008006" key="2">
    <source>
        <dbReference type="Google" id="ProtNLM"/>
    </source>
</evidence>
<comment type="caution">
    <text evidence="1">The sequence shown here is derived from an EMBL/GenBank/DDBJ whole genome shotgun (WGS) entry which is preliminary data.</text>
</comment>
<dbReference type="SUPFAM" id="SSF64356">
    <property type="entry name" value="SNARE-like"/>
    <property type="match status" value="1"/>
</dbReference>
<dbReference type="Gene3D" id="3.30.450.60">
    <property type="match status" value="1"/>
</dbReference>
<sequence>MIENLWILTKKGVLLFSKNYGKLSKPDDLLAGFFTAVDIFIREVAKEEIKNIIMKDHKFNYIIGDDLIIVINTNEYDNDILIQNLLREVKIIFLENYSEELKLFSGDTIAFENFDKDLGELIKDLDVSIKCQTCKKIVVGEFRYKNMANHKIYFCCTSCEKYFSYDKLPEIL</sequence>